<dbReference type="Ensembl" id="ENSACLT00000066581.1">
    <property type="protein sequence ID" value="ENSACLP00000069300.1"/>
    <property type="gene ID" value="ENSACLG00000037634.1"/>
</dbReference>
<evidence type="ECO:0000256" key="5">
    <source>
        <dbReference type="ARBA" id="ARBA00023242"/>
    </source>
</evidence>
<dbReference type="GO" id="GO:0000981">
    <property type="term" value="F:DNA-binding transcription factor activity, RNA polymerase II-specific"/>
    <property type="evidence" value="ECO:0007669"/>
    <property type="project" value="TreeGrafter"/>
</dbReference>
<evidence type="ECO:0000313" key="10">
    <source>
        <dbReference type="Proteomes" id="UP000265100"/>
    </source>
</evidence>
<dbReference type="PRINTS" id="PR00041">
    <property type="entry name" value="LEUZIPPRCREB"/>
</dbReference>
<name>A0AAX7UJY4_ASTCA</name>
<feature type="transmembrane region" description="Helical" evidence="7">
    <location>
        <begin position="287"/>
        <end position="309"/>
    </location>
</feature>
<keyword evidence="7" id="KW-0812">Transmembrane</keyword>
<evidence type="ECO:0000313" key="9">
    <source>
        <dbReference type="Ensembl" id="ENSACLP00000069300.1"/>
    </source>
</evidence>
<dbReference type="Proteomes" id="UP000265100">
    <property type="component" value="Chromosome 16"/>
</dbReference>
<evidence type="ECO:0000256" key="2">
    <source>
        <dbReference type="ARBA" id="ARBA00023015"/>
    </source>
</evidence>
<protein>
    <recommendedName>
        <fullName evidence="8">KID domain-containing protein</fullName>
    </recommendedName>
</protein>
<dbReference type="InterPro" id="IPR003102">
    <property type="entry name" value="CREB1-like_pKID"/>
</dbReference>
<evidence type="ECO:0000259" key="8">
    <source>
        <dbReference type="PROSITE" id="PS50953"/>
    </source>
</evidence>
<evidence type="ECO:0000256" key="6">
    <source>
        <dbReference type="SAM" id="MobiDB-lite"/>
    </source>
</evidence>
<feature type="region of interest" description="Disordered" evidence="6">
    <location>
        <begin position="128"/>
        <end position="147"/>
    </location>
</feature>
<dbReference type="PANTHER" id="PTHR45879:SF1">
    <property type="entry name" value="CYCLIC AMP-RESPONSIVE ELEMENT-BINDING PROTEIN 1"/>
    <property type="match status" value="1"/>
</dbReference>
<accession>A0AAX7UJY4</accession>
<evidence type="ECO:0000256" key="7">
    <source>
        <dbReference type="SAM" id="Phobius"/>
    </source>
</evidence>
<dbReference type="GO" id="GO:0035497">
    <property type="term" value="F:cAMP response element binding"/>
    <property type="evidence" value="ECO:0007669"/>
    <property type="project" value="TreeGrafter"/>
</dbReference>
<keyword evidence="3" id="KW-0238">DNA-binding</keyword>
<dbReference type="AlphaFoldDB" id="A0AAX7UJY4"/>
<keyword evidence="2" id="KW-0805">Transcription regulation</keyword>
<sequence>MKMESAAEVQQGAETAVTETENQQITPAQIATLAQVSMAAGHASATGPTVTLVQLPNGQTVQVHGVIQAAQPSVIQSPQVQAVQISTIAESEDSQESVDSVTDSQKRREILSRRPSYRKILNDLSSDAPAVPRIEEEKAEEDSSAAAATPAITTVTVPTPIYQTSSGQYIAITQGGAIQLANNGTDGVQGLQTLTMTNAAAAQPGATILQYAQTSDGQQILVPSNQVVVQAASGDVQAYQIRAAPASTIAPGVVMASSPALPTQGATEEVTRKREVRLMKNRYKKGGLCVFVFVCFVMSLQFLQIHFYGCKHQESQGIHSKLIVIHSSEYVSAQSLVHLRSVHIAGIRKEANEYPSNPTCRRKQKPKLCLILLQRGGP</sequence>
<organism evidence="9 10">
    <name type="scientific">Astatotilapia calliptera</name>
    <name type="common">Eastern happy</name>
    <name type="synonym">Chromis callipterus</name>
    <dbReference type="NCBI Taxonomy" id="8154"/>
    <lineage>
        <taxon>Eukaryota</taxon>
        <taxon>Metazoa</taxon>
        <taxon>Chordata</taxon>
        <taxon>Craniata</taxon>
        <taxon>Vertebrata</taxon>
        <taxon>Euteleostomi</taxon>
        <taxon>Actinopterygii</taxon>
        <taxon>Neopterygii</taxon>
        <taxon>Teleostei</taxon>
        <taxon>Neoteleostei</taxon>
        <taxon>Acanthomorphata</taxon>
        <taxon>Ovalentaria</taxon>
        <taxon>Cichlomorphae</taxon>
        <taxon>Cichliformes</taxon>
        <taxon>Cichlidae</taxon>
        <taxon>African cichlids</taxon>
        <taxon>Pseudocrenilabrinae</taxon>
        <taxon>Haplochromini</taxon>
        <taxon>Astatotilapia</taxon>
    </lineage>
</organism>
<dbReference type="PANTHER" id="PTHR45879">
    <property type="entry name" value="CYCLIC AMP RESPONSE ELEMENT-BINDING PROTEIN B"/>
    <property type="match status" value="1"/>
</dbReference>
<keyword evidence="5" id="KW-0539">Nucleus</keyword>
<keyword evidence="4" id="KW-0804">Transcription</keyword>
<proteinExistence type="predicted"/>
<reference evidence="9" key="1">
    <citation type="submission" date="2018-05" db="EMBL/GenBank/DDBJ databases">
        <authorList>
            <person name="Datahose"/>
        </authorList>
    </citation>
    <scope>NUCLEOTIDE SEQUENCE</scope>
</reference>
<evidence type="ECO:0000256" key="3">
    <source>
        <dbReference type="ARBA" id="ARBA00023125"/>
    </source>
</evidence>
<evidence type="ECO:0000256" key="1">
    <source>
        <dbReference type="ARBA" id="ARBA00004123"/>
    </source>
</evidence>
<dbReference type="GO" id="GO:1990589">
    <property type="term" value="C:ATF4-CREB1 transcription factor complex"/>
    <property type="evidence" value="ECO:0007669"/>
    <property type="project" value="TreeGrafter"/>
</dbReference>
<feature type="region of interest" description="Disordered" evidence="6">
    <location>
        <begin position="1"/>
        <end position="22"/>
    </location>
</feature>
<feature type="domain" description="KID" evidence="8">
    <location>
        <begin position="84"/>
        <end position="143"/>
    </location>
</feature>
<keyword evidence="10" id="KW-1185">Reference proteome</keyword>
<evidence type="ECO:0000256" key="4">
    <source>
        <dbReference type="ARBA" id="ARBA00023163"/>
    </source>
</evidence>
<keyword evidence="7" id="KW-1133">Transmembrane helix</keyword>
<keyword evidence="7" id="KW-0472">Membrane</keyword>
<dbReference type="PROSITE" id="PS50953">
    <property type="entry name" value="KID"/>
    <property type="match status" value="1"/>
</dbReference>
<reference evidence="9" key="2">
    <citation type="submission" date="2025-08" db="UniProtKB">
        <authorList>
            <consortium name="Ensembl"/>
        </authorList>
    </citation>
    <scope>IDENTIFICATION</scope>
</reference>
<dbReference type="Pfam" id="PF02173">
    <property type="entry name" value="pKID"/>
    <property type="match status" value="1"/>
</dbReference>
<dbReference type="GeneTree" id="ENSGT00940000167264"/>
<comment type="subcellular location">
    <subcellularLocation>
        <location evidence="1">Nucleus</location>
    </subcellularLocation>
</comment>
<reference evidence="9" key="3">
    <citation type="submission" date="2025-09" db="UniProtKB">
        <authorList>
            <consortium name="Ensembl"/>
        </authorList>
    </citation>
    <scope>IDENTIFICATION</scope>
</reference>
<dbReference type="InterPro" id="IPR001630">
    <property type="entry name" value="Leuzip_CREB"/>
</dbReference>